<dbReference type="GO" id="GO:0016652">
    <property type="term" value="F:oxidoreductase activity, acting on NAD(P)H as acceptor"/>
    <property type="evidence" value="ECO:0007669"/>
    <property type="project" value="InterPro"/>
</dbReference>
<dbReference type="SUPFAM" id="SSF51430">
    <property type="entry name" value="NAD(P)-linked oxidoreductase"/>
    <property type="match status" value="1"/>
</dbReference>
<dbReference type="Gene3D" id="3.20.20.100">
    <property type="entry name" value="NADP-dependent oxidoreductase domain"/>
    <property type="match status" value="1"/>
</dbReference>
<dbReference type="PIRSF" id="PIRSF000097">
    <property type="entry name" value="AKR"/>
    <property type="match status" value="1"/>
</dbReference>
<dbReference type="PANTHER" id="PTHR11732">
    <property type="entry name" value="ALDO/KETO REDUCTASE"/>
    <property type="match status" value="1"/>
</dbReference>
<dbReference type="InterPro" id="IPR020471">
    <property type="entry name" value="AKR"/>
</dbReference>
<organism evidence="6 7">
    <name type="scientific">Kuraishia capsulata CBS 1993</name>
    <dbReference type="NCBI Taxonomy" id="1382522"/>
    <lineage>
        <taxon>Eukaryota</taxon>
        <taxon>Fungi</taxon>
        <taxon>Dikarya</taxon>
        <taxon>Ascomycota</taxon>
        <taxon>Saccharomycotina</taxon>
        <taxon>Pichiomycetes</taxon>
        <taxon>Pichiales</taxon>
        <taxon>Pichiaceae</taxon>
        <taxon>Kuraishia</taxon>
    </lineage>
</organism>
<dbReference type="HOGENOM" id="CLU_023205_0_3_1"/>
<dbReference type="Proteomes" id="UP000019384">
    <property type="component" value="Unassembled WGS sequence"/>
</dbReference>
<dbReference type="GO" id="GO:0016616">
    <property type="term" value="F:oxidoreductase activity, acting on the CH-OH group of donors, NAD or NADP as acceptor"/>
    <property type="evidence" value="ECO:0007669"/>
    <property type="project" value="UniProtKB-ARBA"/>
</dbReference>
<dbReference type="GeneID" id="34522546"/>
<dbReference type="PROSITE" id="PS00062">
    <property type="entry name" value="ALDOKETO_REDUCTASE_2"/>
    <property type="match status" value="1"/>
</dbReference>
<protein>
    <recommendedName>
        <fullName evidence="5">NADP-dependent oxidoreductase domain-containing protein</fullName>
    </recommendedName>
</protein>
<dbReference type="InterPro" id="IPR044494">
    <property type="entry name" value="AKR3C2/3"/>
</dbReference>
<dbReference type="AlphaFoldDB" id="W6MR04"/>
<dbReference type="OrthoDB" id="416253at2759"/>
<feature type="domain" description="NADP-dependent oxidoreductase" evidence="5">
    <location>
        <begin position="18"/>
        <end position="292"/>
    </location>
</feature>
<evidence type="ECO:0000256" key="2">
    <source>
        <dbReference type="PIRSR" id="PIRSR000097-1"/>
    </source>
</evidence>
<dbReference type="CDD" id="cd19120">
    <property type="entry name" value="AKR_AKR3C2-3"/>
    <property type="match status" value="1"/>
</dbReference>
<feature type="active site" description="Proton donor" evidence="2">
    <location>
        <position position="66"/>
    </location>
</feature>
<keyword evidence="1" id="KW-0560">Oxidoreductase</keyword>
<evidence type="ECO:0000256" key="4">
    <source>
        <dbReference type="PIRSR" id="PIRSR000097-3"/>
    </source>
</evidence>
<dbReference type="EMBL" id="HG793130">
    <property type="protein sequence ID" value="CDK29169.1"/>
    <property type="molecule type" value="Genomic_DNA"/>
</dbReference>
<evidence type="ECO:0000313" key="7">
    <source>
        <dbReference type="Proteomes" id="UP000019384"/>
    </source>
</evidence>
<dbReference type="InterPro" id="IPR018170">
    <property type="entry name" value="Aldo/ket_reductase_CS"/>
</dbReference>
<feature type="binding site" evidence="3">
    <location>
        <position position="133"/>
    </location>
    <ligand>
        <name>substrate</name>
    </ligand>
</feature>
<proteinExistence type="predicted"/>
<evidence type="ECO:0000313" key="6">
    <source>
        <dbReference type="EMBL" id="CDK29169.1"/>
    </source>
</evidence>
<gene>
    <name evidence="6" type="ORF">KUCA_T00005156001</name>
</gene>
<reference evidence="6" key="2">
    <citation type="submission" date="2014-02" db="EMBL/GenBank/DDBJ databases">
        <title>Complete DNA sequence of /Kuraishia capsulata/ illustrates novel genomic features among budding yeasts (/Saccharomycotina/).</title>
        <authorList>
            <person name="Morales L."/>
            <person name="Noel B."/>
            <person name="Porcel B."/>
            <person name="Marcet-Houben M."/>
            <person name="Hullo M-F."/>
            <person name="Sacerdot C."/>
            <person name="Tekaia F."/>
            <person name="Leh-Louis V."/>
            <person name="Despons L."/>
            <person name="Khanna V."/>
            <person name="Aury J-M."/>
            <person name="Barbe V."/>
            <person name="Couloux A."/>
            <person name="Labadie K."/>
            <person name="Pelletier E."/>
            <person name="Souciet J-L."/>
            <person name="Boekhout T."/>
            <person name="Gabaldon T."/>
            <person name="Wincker P."/>
            <person name="Dujon B."/>
        </authorList>
    </citation>
    <scope>NUCLEOTIDE SEQUENCE</scope>
    <source>
        <strain evidence="6">CBS 1993</strain>
    </source>
</reference>
<evidence type="ECO:0000256" key="3">
    <source>
        <dbReference type="PIRSR" id="PIRSR000097-2"/>
    </source>
</evidence>
<dbReference type="PRINTS" id="PR00069">
    <property type="entry name" value="ALDKETRDTASE"/>
</dbReference>
<name>W6MR04_9ASCO</name>
<feature type="site" description="Lowers pKa of active site Tyr" evidence="4">
    <location>
        <position position="95"/>
    </location>
</feature>
<dbReference type="InterPro" id="IPR023210">
    <property type="entry name" value="NADP_OxRdtase_dom"/>
</dbReference>
<dbReference type="RefSeq" id="XP_022461158.1">
    <property type="nucleotide sequence ID" value="XM_022606313.1"/>
</dbReference>
<sequence length="320" mass="36037">MVKLEYFTLPSGDKIPGIGFGSGTAWQHEKKGRPEEFKDTLHQPLVDSVYQAIETGFRHLDTAEVYTTHPEIGAAINKAIDNGLVKREDIWLTDKFFPGVIGLRGPFTSGPYESLTTGLEELKLDYVDLYLIHNDIFEEDQELLAKYWKEMEQLVSEGKAKNIGISNFSTVSIETLLKVSTIKPAAHQFEYHPYLPEQIPGSLSATKDNGLLIEAYAPLLPLTKAKGGPLDPIIPRLAEKYGRSDSLILLRYAIQKGALPLTTSSKLERIQDVIKVFEFELEDEDVKLIEEVGKSHFHRGFINFTLDKYNDELKKDLGLL</sequence>
<reference evidence="6" key="1">
    <citation type="submission" date="2013-12" db="EMBL/GenBank/DDBJ databases">
        <authorList>
            <person name="Genoscope - CEA"/>
        </authorList>
    </citation>
    <scope>NUCLEOTIDE SEQUENCE</scope>
    <source>
        <strain evidence="6">CBS 1993</strain>
    </source>
</reference>
<accession>W6MR04</accession>
<dbReference type="STRING" id="1382522.W6MR04"/>
<keyword evidence="7" id="KW-1185">Reference proteome</keyword>
<evidence type="ECO:0000256" key="1">
    <source>
        <dbReference type="ARBA" id="ARBA00023002"/>
    </source>
</evidence>
<dbReference type="InterPro" id="IPR036812">
    <property type="entry name" value="NAD(P)_OxRdtase_dom_sf"/>
</dbReference>
<evidence type="ECO:0000259" key="5">
    <source>
        <dbReference type="Pfam" id="PF00248"/>
    </source>
</evidence>
<dbReference type="Pfam" id="PF00248">
    <property type="entry name" value="Aldo_ket_red"/>
    <property type="match status" value="1"/>
</dbReference>